<comment type="caution">
    <text evidence="5">The sequence shown here is derived from an EMBL/GenBank/DDBJ whole genome shotgun (WGS) entry which is preliminary data.</text>
</comment>
<reference evidence="5 6" key="1">
    <citation type="submission" date="2024-02" db="EMBL/GenBank/DDBJ databases">
        <title>New especies of Spiribacter isolated from saline water.</title>
        <authorList>
            <person name="Leon M.J."/>
            <person name="De La Haba R."/>
            <person name="Sanchez-Porro C."/>
            <person name="Ventosa A."/>
        </authorList>
    </citation>
    <scope>NUCLEOTIDE SEQUENCE [LARGE SCALE GENOMIC DNA]</scope>
    <source>
        <strain evidence="6">ag22IC4-189</strain>
    </source>
</reference>
<keyword evidence="3" id="KW-0106">Calcium</keyword>
<feature type="non-terminal residue" evidence="5">
    <location>
        <position position="1912"/>
    </location>
</feature>
<feature type="compositionally biased region" description="Gly residues" evidence="4">
    <location>
        <begin position="1841"/>
        <end position="1854"/>
    </location>
</feature>
<dbReference type="PROSITE" id="PS00330">
    <property type="entry name" value="HEMOLYSIN_CALCIUM"/>
    <property type="match status" value="4"/>
</dbReference>
<dbReference type="RefSeq" id="WP_367984502.1">
    <property type="nucleotide sequence ID" value="NZ_JBAKFF010000001.1"/>
</dbReference>
<sequence length="1912" mass="192548">MAITQEIRTDIIELYVGLLGRAPDRDGLSFWANGYVTRVDSGDSPEEAIKSIAQDMFQSQGASTYYPAFLSNEEIVRQFYENVLGRGPDQQDQEGIDFWTAALDSRPAGDVIVDMINAALNPVREDPLRLETKQLLENKVAVADYYGTEVSEAGTPSQEDIKVSTDLIDAVTVDTDTSTPAAVKQFVDAEVAKDTDPTFTLTTSAQSVDEGGSVIFNLQTTNVAAGTEYSYEISGVDAADLTSPLTGTVTIDADGKASIAVDVAEDAVIAETETLSLEVAGQTADVTVSELTPTFELSASADSVDEGNSVVFTLNTTNVGEGVSYNYEITGVQGADLNTPLTGTVTTDANGQATLAVEVAEDAELDESETMELTVAGESTSVTVNETTQPDLSLTASTESLFEGESVTFTLTDANQVVNGDSYTYTISGVQAADIDGALSGTMTVGDDGKAAVTVTVATDAQIEDPETLTFEVDSLQAQVTVNDVDPVGETFQLTTGIDVLAPNASDANDRTTQGDDTIVAVNDEYNTGDNINAGEGTDRLNYTVNADNPDQDVVLTSVEQVYARVIDTDGETINAADWDSDLSQVWYDRGTEDLSVENVGSIVTAGVVGGDGDGDYTLTYDADVVSGSEDEQSIVVQGADVGAINVGGVETVSVAAAEAVTAASSYSLSMDSAETINVSGEVDQTVNVDGLTINATDINVSGTGAVNLTLANQDAATDTVSVTGGDGADTLDVSAHQASALSVDGGAGNDTVEVGVNLETDDVISGGTGSNTFSVTGNFTNNEAGLGNITAFETLDVTMNAATNQPNVANVSLISGLSTAIATTQQGEVESITFNGVDGETLIARNIDGANAPADFNSVVINLSDSASDAVANLTLTNRDAGNDLDVEAVATVDVEQLNLVIDDVVGDGVVVDDLQSDGDPLSTVDVSGNNDLVIGGEDPITVSTFDASDLNGSLDLTAGDASQALTGGSQAATFRFDGNLDSEDSVTGNSGNDQVVATIDNGNSVAPTLNDIETVDLQINGGTFDGANTTGLETVELDAQGNLTLQNLENGVTVSQDGINGNPGVVLGGRENVDTAITFNNDGATADLDNGTLNTRNVTSLTITADSGDDGSGENLDFDSLTSDAALTSATFTTAEDNLTVGDVSAPSLESLTLTGRGGDIGLGDVTAIDPNDAEDISDLNSFTVDAQNGSVVTTGAVDASGAQDVVVDLDFQDDFGASELGDVTAGSIQSINADVLDGGTSLTLGNVTAEAGDIGNVTVNAADQFDGGDLVASAAVGGSIGNIDVTLTGSGHNGASDLGTVTANTTGSVGNITVTNRSDQGFTLGAVTAATLGTIDVTAESDVTFNTGPVAQTIGAITIDVTEGNTVNLGTIGATDGSLNGATVDGAGDFDMTVSDVETVGNIDASDATGTVTIDLDNATENGITYTGGAAVDDFLGTGGADTVTGGVGDDILDGNNGSDSLVGGAGNDNVSGGGDDDTIEGNAGDDTLDGGDGDDDVSGGTGNDSIVGGAGADSLDGGTGIDTIDGDAGNDVITGGLNADSLVGGDDDDVFVYNNLNEFVDGETVDGGTGNDAIRLNTTGTFDFSNINVSSVEEVELNAGDSDVTLSLVDNGDDFSGDAAVEVSNTTGTAFTSNLTLTAGSEGVNVTSADFDGDDVMTGSTAADFLQGGAGNDSLTGNDGNDSFIGGAGVDTITGGIGNDEVFGDAGADVIDTGGGDDTIGYNSDAELFNADGTLVDAQVDGGLNTDSLQLDSTSGVFTIETTDNVQSILNVEQITAVASENAYSITLSDLVANNSAFGTVDLSGDSNATGDNVIDVSAEDTVAYTLTGSAGADQITGGGGNDTITGGAGADELTGGDGDDRFVFTTGDVAAGETVTNTNGTATLTNAGNGSVDFTELSDGDGGSLDQ</sequence>
<proteinExistence type="predicted"/>
<feature type="region of interest" description="Disordered" evidence="4">
    <location>
        <begin position="1835"/>
        <end position="1854"/>
    </location>
</feature>
<dbReference type="PANTHER" id="PTHR38340:SF1">
    <property type="entry name" value="S-LAYER PROTEIN"/>
    <property type="match status" value="1"/>
</dbReference>
<evidence type="ECO:0000313" key="5">
    <source>
        <dbReference type="EMBL" id="MEX0431680.1"/>
    </source>
</evidence>
<dbReference type="InterPro" id="IPR011049">
    <property type="entry name" value="Serralysin-like_metalloprot_C"/>
</dbReference>
<dbReference type="InterPro" id="IPR050557">
    <property type="entry name" value="RTX_toxin/Mannuronan_C5-epim"/>
</dbReference>
<dbReference type="PRINTS" id="PR00313">
    <property type="entry name" value="CABNDNGRPT"/>
</dbReference>
<dbReference type="Pfam" id="PF00353">
    <property type="entry name" value="HemolysinCabind"/>
    <property type="match status" value="5"/>
</dbReference>
<organism evidence="5 6">
    <name type="scientific">Spiribacter insolitus</name>
    <dbReference type="NCBI Taxonomy" id="3122417"/>
    <lineage>
        <taxon>Bacteria</taxon>
        <taxon>Pseudomonadati</taxon>
        <taxon>Pseudomonadota</taxon>
        <taxon>Gammaproteobacteria</taxon>
        <taxon>Chromatiales</taxon>
        <taxon>Ectothiorhodospiraceae</taxon>
        <taxon>Spiribacter</taxon>
    </lineage>
</organism>
<gene>
    <name evidence="5" type="ORF">V6X30_09740</name>
</gene>
<evidence type="ECO:0000256" key="1">
    <source>
        <dbReference type="ARBA" id="ARBA00004613"/>
    </source>
</evidence>
<dbReference type="Proteomes" id="UP001556637">
    <property type="component" value="Unassembled WGS sequence"/>
</dbReference>
<dbReference type="EMBL" id="JBAKFF010000001">
    <property type="protein sequence ID" value="MEX0431680.1"/>
    <property type="molecule type" value="Genomic_DNA"/>
</dbReference>
<feature type="compositionally biased region" description="Acidic residues" evidence="4">
    <location>
        <begin position="1490"/>
        <end position="1501"/>
    </location>
</feature>
<dbReference type="InterPro" id="IPR018511">
    <property type="entry name" value="Hemolysin-typ_Ca-bd_CS"/>
</dbReference>
<keyword evidence="6" id="KW-1185">Reference proteome</keyword>
<protein>
    <submittedName>
        <fullName evidence="5">DUF4214 domain-containing protein</fullName>
    </submittedName>
</protein>
<dbReference type="PANTHER" id="PTHR38340">
    <property type="entry name" value="S-LAYER PROTEIN"/>
    <property type="match status" value="1"/>
</dbReference>
<dbReference type="InterPro" id="IPR001343">
    <property type="entry name" value="Hemolysn_Ca-bd"/>
</dbReference>
<evidence type="ECO:0000256" key="2">
    <source>
        <dbReference type="ARBA" id="ARBA00022525"/>
    </source>
</evidence>
<name>A0ABV3TBP9_9GAMM</name>
<comment type="subcellular location">
    <subcellularLocation>
        <location evidence="1">Secreted</location>
    </subcellularLocation>
</comment>
<accession>A0ABV3TBP9</accession>
<evidence type="ECO:0000313" key="6">
    <source>
        <dbReference type="Proteomes" id="UP001556637"/>
    </source>
</evidence>
<evidence type="ECO:0000256" key="4">
    <source>
        <dbReference type="SAM" id="MobiDB-lite"/>
    </source>
</evidence>
<feature type="region of interest" description="Disordered" evidence="4">
    <location>
        <begin position="1454"/>
        <end position="1522"/>
    </location>
</feature>
<dbReference type="Gene3D" id="2.150.10.10">
    <property type="entry name" value="Serralysin-like metalloprotease, C-terminal"/>
    <property type="match status" value="3"/>
</dbReference>
<dbReference type="SUPFAM" id="SSF51120">
    <property type="entry name" value="beta-Roll"/>
    <property type="match status" value="4"/>
</dbReference>
<evidence type="ECO:0000256" key="3">
    <source>
        <dbReference type="ARBA" id="ARBA00022837"/>
    </source>
</evidence>
<keyword evidence="2" id="KW-0964">Secreted</keyword>